<name>A0A090Z4Z0_9BACI</name>
<dbReference type="EMBL" id="JMQC01000008">
    <property type="protein sequence ID" value="KFM99450.1"/>
    <property type="molecule type" value="Genomic_DNA"/>
</dbReference>
<evidence type="ECO:0000313" key="6">
    <source>
        <dbReference type="Proteomes" id="UP000029389"/>
    </source>
</evidence>
<dbReference type="AlphaFoldDB" id="A0A090Z4Z0"/>
<evidence type="ECO:0000259" key="3">
    <source>
        <dbReference type="Pfam" id="PF00561"/>
    </source>
</evidence>
<accession>A0A090Z4Z0</accession>
<organism evidence="4 6">
    <name type="scientific">Bacillus clarus</name>
    <dbReference type="NCBI Taxonomy" id="2338372"/>
    <lineage>
        <taxon>Bacteria</taxon>
        <taxon>Bacillati</taxon>
        <taxon>Bacillota</taxon>
        <taxon>Bacilli</taxon>
        <taxon>Bacillales</taxon>
        <taxon>Bacillaceae</taxon>
        <taxon>Bacillus</taxon>
        <taxon>Bacillus cereus group</taxon>
    </lineage>
</organism>
<evidence type="ECO:0000256" key="2">
    <source>
        <dbReference type="ARBA" id="ARBA00022801"/>
    </source>
</evidence>
<comment type="caution">
    <text evidence="4">The sequence shown here is derived from an EMBL/GenBank/DDBJ whole genome shotgun (WGS) entry which is preliminary data.</text>
</comment>
<dbReference type="RefSeq" id="WP_042979688.1">
    <property type="nucleotide sequence ID" value="NZ_JMQC01000008.1"/>
</dbReference>
<proteinExistence type="inferred from homology"/>
<evidence type="ECO:0000313" key="7">
    <source>
        <dbReference type="Proteomes" id="UP000264294"/>
    </source>
</evidence>
<feature type="domain" description="AB hydrolase-1" evidence="3">
    <location>
        <begin position="47"/>
        <end position="157"/>
    </location>
</feature>
<dbReference type="Proteomes" id="UP000264294">
    <property type="component" value="Unassembled WGS sequence"/>
</dbReference>
<protein>
    <submittedName>
        <fullName evidence="4 5">Alpha/beta hydrolase</fullName>
    </submittedName>
</protein>
<dbReference type="Pfam" id="PF00561">
    <property type="entry name" value="Abhydrolase_1"/>
    <property type="match status" value="1"/>
</dbReference>
<keyword evidence="2 4" id="KW-0378">Hydrolase</keyword>
<dbReference type="SUPFAM" id="SSF53474">
    <property type="entry name" value="alpha/beta-Hydrolases"/>
    <property type="match status" value="1"/>
</dbReference>
<dbReference type="InterPro" id="IPR029058">
    <property type="entry name" value="AB_hydrolase_fold"/>
</dbReference>
<dbReference type="GO" id="GO:0006508">
    <property type="term" value="P:proteolysis"/>
    <property type="evidence" value="ECO:0007669"/>
    <property type="project" value="InterPro"/>
</dbReference>
<evidence type="ECO:0000313" key="5">
    <source>
        <dbReference type="EMBL" id="RFT68898.1"/>
    </source>
</evidence>
<dbReference type="STRING" id="1405.B7492_21775"/>
<keyword evidence="7" id="KW-1185">Reference proteome</keyword>
<evidence type="ECO:0000313" key="4">
    <source>
        <dbReference type="EMBL" id="KFM99450.1"/>
    </source>
</evidence>
<dbReference type="PANTHER" id="PTHR43329">
    <property type="entry name" value="EPOXIDE HYDROLASE"/>
    <property type="match status" value="1"/>
</dbReference>
<dbReference type="InterPro" id="IPR000073">
    <property type="entry name" value="AB_hydrolase_1"/>
</dbReference>
<dbReference type="PATRIC" id="fig|1405.8.peg.1273"/>
<dbReference type="Proteomes" id="UP000029389">
    <property type="component" value="Unassembled WGS sequence"/>
</dbReference>
<evidence type="ECO:0000256" key="1">
    <source>
        <dbReference type="ARBA" id="ARBA00010088"/>
    </source>
</evidence>
<reference evidence="4 6" key="1">
    <citation type="submission" date="2014-04" db="EMBL/GenBank/DDBJ databases">
        <authorList>
            <person name="Bishop-Lilly K.A."/>
            <person name="Broomall S.M."/>
            <person name="Chain P.S."/>
            <person name="Chertkov O."/>
            <person name="Coyne S.R."/>
            <person name="Daligault H.E."/>
            <person name="Davenport K.W."/>
            <person name="Erkkila T."/>
            <person name="Frey K.G."/>
            <person name="Gibbons H.S."/>
            <person name="Gu W."/>
            <person name="Jaissle J."/>
            <person name="Johnson S.L."/>
            <person name="Koroleva G.I."/>
            <person name="Ladner J.T."/>
            <person name="Lo C.-C."/>
            <person name="Minogue T.D."/>
            <person name="Munk C."/>
            <person name="Palacios G.F."/>
            <person name="Redden C.L."/>
            <person name="Rosenzweig C.N."/>
            <person name="Scholz M.B."/>
            <person name="Teshima H."/>
            <person name="Xu Y."/>
        </authorList>
    </citation>
    <scope>NUCLEOTIDE SEQUENCE [LARGE SCALE GENOMIC DNA]</scope>
    <source>
        <strain evidence="4 6">BHP</strain>
    </source>
</reference>
<reference evidence="5 7" key="2">
    <citation type="submission" date="2018-08" db="EMBL/GenBank/DDBJ databases">
        <title>Bacillus clarus sp. nov. strain PS00077A.</title>
        <authorList>
            <person name="Mendez Acevedo M."/>
            <person name="Carroll L."/>
            <person name="Mukherjee M."/>
            <person name="Wiedmann M."/>
            <person name="Kovac J."/>
        </authorList>
    </citation>
    <scope>NUCLEOTIDE SEQUENCE [LARGE SCALE GENOMIC DNA]</scope>
    <source>
        <strain evidence="5 7">PS00077A</strain>
    </source>
</reference>
<comment type="similarity">
    <text evidence="1">Belongs to the peptidase S33 family.</text>
</comment>
<dbReference type="PRINTS" id="PR00793">
    <property type="entry name" value="PROAMNOPTASE"/>
</dbReference>
<dbReference type="InterPro" id="IPR002410">
    <property type="entry name" value="Peptidase_S33"/>
</dbReference>
<gene>
    <name evidence="5" type="ORF">D0U04_01580</name>
    <name evidence="4" type="ORF">DJ93_1095</name>
</gene>
<sequence length="333" mass="38344">MLLRSHTPKFYNENMQPVSNSIATIESVMINDRKQSLLIRGQNINQPILLCCHGGPGMAQIGFIRHFQKDLEKHFIVVNWDQRGAGKSFSWQDFKTTFTIDQFVSDAKEIIQYLLRRFKKEKLFLAGHSWGSIIGLQIASKYPKYIEAYIGIGQIVHMRQNEELLYQHLINSAKKHEHTRALASLLKLGKPPFLDMRKLIIQRKWLGTFGGAIQNGSSFSFIRKGFFSPEYTLLDWFKFLAGNLKSGSLWEEMLKIDFFSSISSLSVPVYFCSGRFDYQTPYALVQQYCDVVQAPIKKMIWFPNSAHSPDLEEPELFAKSLSSIKQELSFPHS</sequence>
<dbReference type="Gene3D" id="3.40.50.1820">
    <property type="entry name" value="alpha/beta hydrolase"/>
    <property type="match status" value="1"/>
</dbReference>
<dbReference type="GO" id="GO:0004177">
    <property type="term" value="F:aminopeptidase activity"/>
    <property type="evidence" value="ECO:0007669"/>
    <property type="project" value="UniProtKB-EC"/>
</dbReference>
<dbReference type="EMBL" id="QVOD01000001">
    <property type="protein sequence ID" value="RFT68898.1"/>
    <property type="molecule type" value="Genomic_DNA"/>
</dbReference>